<feature type="non-terminal residue" evidence="2">
    <location>
        <position position="1"/>
    </location>
</feature>
<feature type="region of interest" description="Disordered" evidence="1">
    <location>
        <begin position="1"/>
        <end position="51"/>
    </location>
</feature>
<feature type="region of interest" description="Disordered" evidence="1">
    <location>
        <begin position="71"/>
        <end position="102"/>
    </location>
</feature>
<evidence type="ECO:0000313" key="3">
    <source>
        <dbReference type="Proteomes" id="UP000053806"/>
    </source>
</evidence>
<evidence type="ECO:0000313" key="2">
    <source>
        <dbReference type="EMBL" id="KFV99766.1"/>
    </source>
</evidence>
<name>A0A093IJH5_FULGA</name>
<reference evidence="2 3" key="1">
    <citation type="submission" date="2014-04" db="EMBL/GenBank/DDBJ databases">
        <title>Genome evolution of avian class.</title>
        <authorList>
            <person name="Zhang G."/>
            <person name="Li C."/>
        </authorList>
    </citation>
    <scope>NUCLEOTIDE SEQUENCE [LARGE SCALE GENOMIC DNA]</scope>
    <source>
        <strain evidence="2">BGI_N327</strain>
    </source>
</reference>
<feature type="non-terminal residue" evidence="2">
    <location>
        <position position="102"/>
    </location>
</feature>
<keyword evidence="3" id="KW-1185">Reference proteome</keyword>
<sequence>GEQEGPRCTHGTQVRGWVRGQGGSQAAKHSPGPRNTSLLGSSGGANSTSESIKGQITTSLFWGGCAAGSSGLGLPTLGETREKLRFREPSQAPSGKGSPGEG</sequence>
<protein>
    <submittedName>
        <fullName evidence="2">Uncharacterized protein</fullName>
    </submittedName>
</protein>
<gene>
    <name evidence="2" type="ORF">N327_07442</name>
</gene>
<accession>A0A093IJH5</accession>
<dbReference type="Proteomes" id="UP000053806">
    <property type="component" value="Unassembled WGS sequence"/>
</dbReference>
<organism evidence="2 3">
    <name type="scientific">Fulmarus glacialis</name>
    <name type="common">Northern fulmar</name>
    <dbReference type="NCBI Taxonomy" id="30455"/>
    <lineage>
        <taxon>Eukaryota</taxon>
        <taxon>Metazoa</taxon>
        <taxon>Chordata</taxon>
        <taxon>Craniata</taxon>
        <taxon>Vertebrata</taxon>
        <taxon>Euteleostomi</taxon>
        <taxon>Archelosauria</taxon>
        <taxon>Archosauria</taxon>
        <taxon>Dinosauria</taxon>
        <taxon>Saurischia</taxon>
        <taxon>Theropoda</taxon>
        <taxon>Coelurosauria</taxon>
        <taxon>Aves</taxon>
        <taxon>Neognathae</taxon>
        <taxon>Neoaves</taxon>
        <taxon>Aequornithes</taxon>
        <taxon>Procellariiformes</taxon>
        <taxon>Procellariidae</taxon>
        <taxon>Fulmarus</taxon>
    </lineage>
</organism>
<proteinExistence type="predicted"/>
<dbReference type="EMBL" id="KK590472">
    <property type="protein sequence ID" value="KFV99766.1"/>
    <property type="molecule type" value="Genomic_DNA"/>
</dbReference>
<dbReference type="AlphaFoldDB" id="A0A093IJH5"/>
<evidence type="ECO:0000256" key="1">
    <source>
        <dbReference type="SAM" id="MobiDB-lite"/>
    </source>
</evidence>
<feature type="compositionally biased region" description="Basic and acidic residues" evidence="1">
    <location>
        <begin position="79"/>
        <end position="88"/>
    </location>
</feature>
<feature type="compositionally biased region" description="Polar residues" evidence="1">
    <location>
        <begin position="33"/>
        <end position="51"/>
    </location>
</feature>